<dbReference type="OrthoDB" id="1706924at2759"/>
<evidence type="ECO:0000313" key="2">
    <source>
        <dbReference type="EMBL" id="KAE9449403.1"/>
    </source>
</evidence>
<comment type="caution">
    <text evidence="2">The sequence shown here is derived from an EMBL/GenBank/DDBJ whole genome shotgun (WGS) entry which is preliminary data.</text>
</comment>
<dbReference type="PANTHER" id="PTHR47003">
    <property type="entry name" value="OS01G0970900 PROTEIN"/>
    <property type="match status" value="1"/>
</dbReference>
<accession>A0A6A4KPE2</accession>
<dbReference type="InterPro" id="IPR011990">
    <property type="entry name" value="TPR-like_helical_dom_sf"/>
</dbReference>
<dbReference type="InterPro" id="IPR044578">
    <property type="entry name" value="BIR6-like"/>
</dbReference>
<keyword evidence="3" id="KW-1185">Reference proteome</keyword>
<dbReference type="Gene3D" id="1.25.40.10">
    <property type="entry name" value="Tetratricopeptide repeat domain"/>
    <property type="match status" value="2"/>
</dbReference>
<dbReference type="AlphaFoldDB" id="A0A6A4KPE2"/>
<dbReference type="PANTHER" id="PTHR47003:SF3">
    <property type="entry name" value="SMALL RIBOSOMAL SUBUNIT PROTEIN MS81 (RPPR8)"/>
    <property type="match status" value="1"/>
</dbReference>
<organism evidence="2 3">
    <name type="scientific">Rhododendron williamsianum</name>
    <dbReference type="NCBI Taxonomy" id="262921"/>
    <lineage>
        <taxon>Eukaryota</taxon>
        <taxon>Viridiplantae</taxon>
        <taxon>Streptophyta</taxon>
        <taxon>Embryophyta</taxon>
        <taxon>Tracheophyta</taxon>
        <taxon>Spermatophyta</taxon>
        <taxon>Magnoliopsida</taxon>
        <taxon>eudicotyledons</taxon>
        <taxon>Gunneridae</taxon>
        <taxon>Pentapetalae</taxon>
        <taxon>asterids</taxon>
        <taxon>Ericales</taxon>
        <taxon>Ericaceae</taxon>
        <taxon>Ericoideae</taxon>
        <taxon>Rhodoreae</taxon>
        <taxon>Rhododendron</taxon>
    </lineage>
</organism>
<dbReference type="Proteomes" id="UP000428333">
    <property type="component" value="Linkage Group LG11"/>
</dbReference>
<evidence type="ECO:0000313" key="3">
    <source>
        <dbReference type="Proteomes" id="UP000428333"/>
    </source>
</evidence>
<dbReference type="GO" id="GO:0008380">
    <property type="term" value="P:RNA splicing"/>
    <property type="evidence" value="ECO:0007669"/>
    <property type="project" value="InterPro"/>
</dbReference>
<gene>
    <name evidence="2" type="ORF">C3L33_18693</name>
</gene>
<reference evidence="2 3" key="1">
    <citation type="journal article" date="2019" name="Genome Biol. Evol.">
        <title>The Rhododendron genome and chromosomal organization provide insight into shared whole-genome duplications across the heath family (Ericaceae).</title>
        <authorList>
            <person name="Soza V.L."/>
            <person name="Lindsley D."/>
            <person name="Waalkes A."/>
            <person name="Ramage E."/>
            <person name="Patwardhan R.P."/>
            <person name="Burton J.N."/>
            <person name="Adey A."/>
            <person name="Kumar A."/>
            <person name="Qiu R."/>
            <person name="Shendure J."/>
            <person name="Hall B."/>
        </authorList>
    </citation>
    <scope>NUCLEOTIDE SEQUENCE [LARGE SCALE GENOMIC DNA]</scope>
    <source>
        <strain evidence="2">RSF 1966-606</strain>
    </source>
</reference>
<feature type="compositionally biased region" description="Low complexity" evidence="1">
    <location>
        <begin position="47"/>
        <end position="58"/>
    </location>
</feature>
<sequence length="681" mass="77880">MRTHPRRLLLLLRSHSCSKHLHLPTPFSLLHPIPQPHSSTPPLFQYPSFHRPFSSSSPQKQHEQNPSKGKDSSNTVTVTAEIFSKSSTGDEFKLELDSNDIVITEDLVERVLQHLGEDPDAARRFFGYVSDRERVEQGIVLLDAGYTSLKWVIRRQVWGDWVEKRLRDLDVSYSSELVLMILRELGLLRKEEEAMMFFRWLQESNLFEHDGGTYNTMLSVLGNKGSKIVETFWRVADEMRGAGFGMSEELFSHVLSWLDDTIHTSWVIEFLKAMEEMKKNPSKRTDSNNPVTVTAEIFSKSSTRDEFKLELDSNDIGITQDLGERVLQQLGGSSVTMKGYSVRSWEMYGLGSCDEVGYMNFGELYFCSSFDEMACSLVRQVIEGEWGDGLQKRLRGLDVSYSSKLVSMILGKLREARWARYRILYSEMFFRWLQESNLFEHDGETYNAMLTVLGTQLDRDRGSLEAFWRVVDEMTGAGFEMSEKCDWDVCSALVSGGRFKDAVDLYEFARGGADKIRNCSHLLKNVLFSRCTELDMVMRVVKAFAEGGNVLTDLDLVEVFEPLICHKGYPCDGGLGESKKILSAMEEGKFCYVIDVYYNKNRAMDACKLVVDMINEKQMKPFHSTYKLLISKALVRRGLKEALELLVPLCSFCVFFERMNNQGFPRFLDSIIDYLSKTGTA</sequence>
<evidence type="ECO:0000256" key="1">
    <source>
        <dbReference type="SAM" id="MobiDB-lite"/>
    </source>
</evidence>
<feature type="compositionally biased region" description="Basic and acidic residues" evidence="1">
    <location>
        <begin position="60"/>
        <end position="71"/>
    </location>
</feature>
<feature type="non-terminal residue" evidence="2">
    <location>
        <position position="1"/>
    </location>
</feature>
<dbReference type="EMBL" id="QEFC01003177">
    <property type="protein sequence ID" value="KAE9449403.1"/>
    <property type="molecule type" value="Genomic_DNA"/>
</dbReference>
<feature type="region of interest" description="Disordered" evidence="1">
    <location>
        <begin position="40"/>
        <end position="75"/>
    </location>
</feature>
<evidence type="ECO:0008006" key="4">
    <source>
        <dbReference type="Google" id="ProtNLM"/>
    </source>
</evidence>
<protein>
    <recommendedName>
        <fullName evidence="4">Pentacotripeptide-repeat region of PRORP domain-containing protein</fullName>
    </recommendedName>
</protein>
<proteinExistence type="predicted"/>
<name>A0A6A4KPE2_9ERIC</name>